<protein>
    <recommendedName>
        <fullName evidence="1">Hemerythrin-like domain-containing protein</fullName>
    </recommendedName>
</protein>
<sequence length="287" mass="32423">MTTTLPGSYPVELTTTLSKDSTTVTTTSIDTPDATPPICSWQLGPIPLISTPLSLTGATDQYTLAASEMALVHNCIIRAVNSIAIQSAYIPAVEVTNFINYSLATYHGLVAHHDGEEAHFFPDLERITGEAGLMEENVQGHRDFDTKFSAWGEWLKACIEGEETWSHSQNLRLMQDFMPPLQRHLHDEIPSILALSRFGDTLDLKKMFEKEGEKVMGGMCKRTVLPIFFFNHDDTFEGGRHHFPPLPFPVKWVLKNVFGRSRSEWWKFACCGFDGRPRELRYRGEML</sequence>
<dbReference type="InterPro" id="IPR053206">
    <property type="entry name" value="Dimeric_xanthone_biosynth"/>
</dbReference>
<proteinExistence type="predicted"/>
<dbReference type="PANTHER" id="PTHR38048:SF2">
    <property type="entry name" value="HEMERYTHRIN-LIKE DOMAIN-CONTAINING PROTEIN"/>
    <property type="match status" value="1"/>
</dbReference>
<dbReference type="Gene3D" id="1.20.120.520">
    <property type="entry name" value="nmb1532 protein domain like"/>
    <property type="match status" value="1"/>
</dbReference>
<dbReference type="OrthoDB" id="58416at2759"/>
<dbReference type="Pfam" id="PF01814">
    <property type="entry name" value="Hemerythrin"/>
    <property type="match status" value="1"/>
</dbReference>
<organism evidence="2 3">
    <name type="scientific">Didymella pomorum</name>
    <dbReference type="NCBI Taxonomy" id="749634"/>
    <lineage>
        <taxon>Eukaryota</taxon>
        <taxon>Fungi</taxon>
        <taxon>Dikarya</taxon>
        <taxon>Ascomycota</taxon>
        <taxon>Pezizomycotina</taxon>
        <taxon>Dothideomycetes</taxon>
        <taxon>Pleosporomycetidae</taxon>
        <taxon>Pleosporales</taxon>
        <taxon>Pleosporineae</taxon>
        <taxon>Didymellaceae</taxon>
        <taxon>Didymella</taxon>
    </lineage>
</organism>
<name>A0A9W9D614_9PLEO</name>
<dbReference type="PANTHER" id="PTHR38048">
    <property type="entry name" value="EXPRESSED PROTEIN"/>
    <property type="match status" value="1"/>
</dbReference>
<dbReference type="InterPro" id="IPR012312">
    <property type="entry name" value="Hemerythrin-like"/>
</dbReference>
<dbReference type="Proteomes" id="UP001140510">
    <property type="component" value="Unassembled WGS sequence"/>
</dbReference>
<keyword evidence="3" id="KW-1185">Reference proteome</keyword>
<evidence type="ECO:0000313" key="3">
    <source>
        <dbReference type="Proteomes" id="UP001140510"/>
    </source>
</evidence>
<reference evidence="2" key="1">
    <citation type="submission" date="2022-10" db="EMBL/GenBank/DDBJ databases">
        <title>Tapping the CABI collections for fungal endophytes: first genome assemblies for Collariella, Neodidymelliopsis, Ascochyta clinopodiicola, Didymella pomorum, Didymosphaeria variabile, Neocosmospora piperis and Neocucurbitaria cava.</title>
        <authorList>
            <person name="Hill R."/>
        </authorList>
    </citation>
    <scope>NUCLEOTIDE SEQUENCE</scope>
    <source>
        <strain evidence="2">IMI 355091</strain>
    </source>
</reference>
<evidence type="ECO:0000259" key="1">
    <source>
        <dbReference type="Pfam" id="PF01814"/>
    </source>
</evidence>
<feature type="domain" description="Hemerythrin-like" evidence="1">
    <location>
        <begin position="107"/>
        <end position="188"/>
    </location>
</feature>
<comment type="caution">
    <text evidence="2">The sequence shown here is derived from an EMBL/GenBank/DDBJ whole genome shotgun (WGS) entry which is preliminary data.</text>
</comment>
<gene>
    <name evidence="2" type="ORF">N0V91_007872</name>
</gene>
<dbReference type="EMBL" id="JAPEVA010000072">
    <property type="protein sequence ID" value="KAJ4401568.1"/>
    <property type="molecule type" value="Genomic_DNA"/>
</dbReference>
<evidence type="ECO:0000313" key="2">
    <source>
        <dbReference type="EMBL" id="KAJ4401568.1"/>
    </source>
</evidence>
<accession>A0A9W9D614</accession>
<dbReference type="AlphaFoldDB" id="A0A9W9D614"/>